<keyword evidence="3" id="KW-0255">Endonuclease</keyword>
<dbReference type="RefSeq" id="YP_010130236.1">
    <property type="nucleotide sequence ID" value="NC_056336.1"/>
</dbReference>
<organism evidence="3">
    <name type="scientific">Clavaria fumosa</name>
    <dbReference type="NCBI Taxonomy" id="264083"/>
    <lineage>
        <taxon>Eukaryota</taxon>
        <taxon>Fungi</taxon>
        <taxon>Dikarya</taxon>
        <taxon>Basidiomycota</taxon>
        <taxon>Agaricomycotina</taxon>
        <taxon>Agaricomycetes</taxon>
        <taxon>Agaricomycetidae</taxon>
        <taxon>Agaricales</taxon>
        <taxon>Clavariineae</taxon>
        <taxon>Clavariaceae</taxon>
        <taxon>Clavaria</taxon>
    </lineage>
</organism>
<dbReference type="InterPro" id="IPR027434">
    <property type="entry name" value="Homing_endonucl"/>
</dbReference>
<name>A0A7T3PCW1_9AGAR</name>
<feature type="domain" description="Homing endonuclease LAGLIDADG" evidence="2">
    <location>
        <begin position="2"/>
        <end position="39"/>
    </location>
</feature>
<dbReference type="PANTHER" id="PTHR36181">
    <property type="entry name" value="INTRON-ENCODED ENDONUCLEASE AI3-RELATED"/>
    <property type="match status" value="1"/>
</dbReference>
<keyword evidence="3" id="KW-0540">Nuclease</keyword>
<dbReference type="GO" id="GO:0004519">
    <property type="term" value="F:endonuclease activity"/>
    <property type="evidence" value="ECO:0007669"/>
    <property type="project" value="UniProtKB-KW"/>
</dbReference>
<sequence>MAIYVVTKKSDLNNVILPHFEKYPLLTQKAADFILFTRVVELMTNKTSISIEWLYQIINIKATMNLGLSDIVKSKFNHFTPVKWPLVLTYKIPDPNWVAGFVTGEGNFNVMIHKSKTHKIGHQVQLRFRITQHERDKKINGAFNKIFRIRKNRKRS</sequence>
<dbReference type="EMBL" id="MT114157">
    <property type="protein sequence ID" value="QPZ51137.1"/>
    <property type="molecule type" value="Genomic_DNA"/>
</dbReference>
<dbReference type="GO" id="GO:0005739">
    <property type="term" value="C:mitochondrion"/>
    <property type="evidence" value="ECO:0007669"/>
    <property type="project" value="UniProtKB-ARBA"/>
</dbReference>
<proteinExistence type="predicted"/>
<evidence type="ECO:0000259" key="2">
    <source>
        <dbReference type="Pfam" id="PF00961"/>
    </source>
</evidence>
<dbReference type="Gene3D" id="3.10.28.10">
    <property type="entry name" value="Homing endonucleases"/>
    <property type="match status" value="2"/>
</dbReference>
<dbReference type="Pfam" id="PF00961">
    <property type="entry name" value="LAGLIDADG_1"/>
    <property type="match status" value="2"/>
</dbReference>
<protein>
    <submittedName>
        <fullName evidence="3">LAGLIDADG endonuclease</fullName>
    </submittedName>
</protein>
<geneLocation type="mitochondrion" evidence="3"/>
<accession>A0A7T3PCW1</accession>
<keyword evidence="3" id="KW-0378">Hydrolase</keyword>
<dbReference type="GeneID" id="65338570"/>
<dbReference type="PANTHER" id="PTHR36181:SF4">
    <property type="entry name" value="LAGLIDADG ENDONUCLEASE"/>
    <property type="match status" value="1"/>
</dbReference>
<evidence type="ECO:0000313" key="3">
    <source>
        <dbReference type="EMBL" id="QPZ51137.1"/>
    </source>
</evidence>
<evidence type="ECO:0000256" key="1">
    <source>
        <dbReference type="ARBA" id="ARBA00002670"/>
    </source>
</evidence>
<dbReference type="InterPro" id="IPR051289">
    <property type="entry name" value="LAGLIDADG_Endonuclease"/>
</dbReference>
<dbReference type="InterPro" id="IPR004860">
    <property type="entry name" value="LAGLIDADG_dom"/>
</dbReference>
<comment type="function">
    <text evidence="1">Mitochondrial DNA endonuclease involved in intron homing.</text>
</comment>
<keyword evidence="3" id="KW-0496">Mitochondrion</keyword>
<dbReference type="AlphaFoldDB" id="A0A7T3PCW1"/>
<dbReference type="SUPFAM" id="SSF55608">
    <property type="entry name" value="Homing endonucleases"/>
    <property type="match status" value="2"/>
</dbReference>
<reference evidence="3" key="1">
    <citation type="journal article" date="2020" name="IMA Fungus">
        <title>The 256 kb mitochondrial genome of Clavaria fumosa is the largest among phylum Basidiomycota and is rich in introns and intronic ORFs.</title>
        <authorList>
            <person name="Wang X."/>
            <person name="Wang Y."/>
            <person name="Yao W."/>
            <person name="Shen J."/>
            <person name="Chen M."/>
            <person name="Gao M."/>
            <person name="Ren J."/>
            <person name="Li Q."/>
            <person name="Liu N."/>
        </authorList>
    </citation>
    <scope>NUCLEOTIDE SEQUENCE</scope>
</reference>
<feature type="domain" description="Homing endonuclease LAGLIDADG" evidence="2">
    <location>
        <begin position="99"/>
        <end position="154"/>
    </location>
</feature>
<gene>
    <name evidence="3" type="primary">orf156</name>
</gene>